<dbReference type="PROSITE" id="PS50835">
    <property type="entry name" value="IG_LIKE"/>
    <property type="match status" value="2"/>
</dbReference>
<keyword evidence="1" id="KW-0732">Signal</keyword>
<proteinExistence type="predicted"/>
<organism evidence="6 7">
    <name type="scientific">Corythaixoides concolor</name>
    <name type="common">Grey go-away-bird</name>
    <dbReference type="NCBI Taxonomy" id="103956"/>
    <lineage>
        <taxon>Eukaryota</taxon>
        <taxon>Metazoa</taxon>
        <taxon>Chordata</taxon>
        <taxon>Craniata</taxon>
        <taxon>Vertebrata</taxon>
        <taxon>Euteleostomi</taxon>
        <taxon>Archelosauria</taxon>
        <taxon>Archosauria</taxon>
        <taxon>Dinosauria</taxon>
        <taxon>Saurischia</taxon>
        <taxon>Theropoda</taxon>
        <taxon>Coelurosauria</taxon>
        <taxon>Aves</taxon>
        <taxon>Neognathae</taxon>
        <taxon>Neoaves</taxon>
        <taxon>Otidimorphae</taxon>
        <taxon>Musophagiformes</taxon>
        <taxon>Musophagidae</taxon>
        <taxon>Corythaixoides</taxon>
    </lineage>
</organism>
<accession>A0A7L0F0S7</accession>
<dbReference type="CDD" id="cd12087">
    <property type="entry name" value="TM_EGFR-like"/>
    <property type="match status" value="1"/>
</dbReference>
<dbReference type="AlphaFoldDB" id="A0A7L0F0S7"/>
<feature type="domain" description="Ig-like" evidence="5">
    <location>
        <begin position="11"/>
        <end position="125"/>
    </location>
</feature>
<dbReference type="SMART" id="SM00406">
    <property type="entry name" value="IGv"/>
    <property type="match status" value="2"/>
</dbReference>
<keyword evidence="4" id="KW-1133">Transmembrane helix</keyword>
<dbReference type="Gene3D" id="2.60.40.10">
    <property type="entry name" value="Immunoglobulins"/>
    <property type="match status" value="2"/>
</dbReference>
<dbReference type="InterPro" id="IPR036179">
    <property type="entry name" value="Ig-like_dom_sf"/>
</dbReference>
<dbReference type="SUPFAM" id="SSF48726">
    <property type="entry name" value="Immunoglobulin"/>
    <property type="match status" value="2"/>
</dbReference>
<evidence type="ECO:0000256" key="1">
    <source>
        <dbReference type="ARBA" id="ARBA00022729"/>
    </source>
</evidence>
<dbReference type="InterPro" id="IPR052314">
    <property type="entry name" value="Immune_rcpt_domain"/>
</dbReference>
<feature type="non-terminal residue" evidence="6">
    <location>
        <position position="1"/>
    </location>
</feature>
<keyword evidence="7" id="KW-1185">Reference proteome</keyword>
<evidence type="ECO:0000256" key="2">
    <source>
        <dbReference type="ARBA" id="ARBA00023157"/>
    </source>
</evidence>
<dbReference type="InterPro" id="IPR013783">
    <property type="entry name" value="Ig-like_fold"/>
</dbReference>
<dbReference type="InterPro" id="IPR007110">
    <property type="entry name" value="Ig-like_dom"/>
</dbReference>
<dbReference type="OrthoDB" id="8959642at2759"/>
<keyword evidence="4" id="KW-0472">Membrane</keyword>
<feature type="transmembrane region" description="Helical" evidence="4">
    <location>
        <begin position="273"/>
        <end position="296"/>
    </location>
</feature>
<dbReference type="EMBL" id="VXAM01000033">
    <property type="protein sequence ID" value="NXJ88624.1"/>
    <property type="molecule type" value="Genomic_DNA"/>
</dbReference>
<dbReference type="GO" id="GO:0009986">
    <property type="term" value="C:cell surface"/>
    <property type="evidence" value="ECO:0007669"/>
    <property type="project" value="TreeGrafter"/>
</dbReference>
<dbReference type="InterPro" id="IPR003599">
    <property type="entry name" value="Ig_sub"/>
</dbReference>
<sequence length="374" mass="41941">EALPQLPSPSPHLIFTGLHAQTTNAVERRLEGSTLSIQCPYTAQMKQNRKAWCRMRDGQCESLVETTKSTGKTQATKQKAKIVDDPMHRTMSITMTNLQLEDSGTYFCAYYHSYQLQYIPIKAISLNVFKGEYLHHTNSSDVSVQCPYRAQDYRAVSKAWCKEAAGNACTILVTTNKKPTSFHRASQEGKVTIQDDTQQGIVTITMEKLQTQDSGVYWCALYEHAHLFRMVEVTLSISEASAGTTLAVPAGTSQTTASGNTPAPNFCSNVKTFILLSVVLGILFILALISLIALYVRQCKQLKRKGMWRLAMPRLDSPERMEGPKDDSKDLKYVTLNFESLLIPEDPLYCNVEPSQTHRKPKDENVEYAIIELK</sequence>
<protein>
    <submittedName>
        <fullName evidence="6">PIGR protein</fullName>
    </submittedName>
</protein>
<evidence type="ECO:0000313" key="7">
    <source>
        <dbReference type="Proteomes" id="UP000526942"/>
    </source>
</evidence>
<dbReference type="InterPro" id="IPR013106">
    <property type="entry name" value="Ig_V-set"/>
</dbReference>
<keyword evidence="2" id="KW-1015">Disulfide bond</keyword>
<evidence type="ECO:0000313" key="6">
    <source>
        <dbReference type="EMBL" id="NXJ88624.1"/>
    </source>
</evidence>
<evidence type="ECO:0000256" key="4">
    <source>
        <dbReference type="SAM" id="Phobius"/>
    </source>
</evidence>
<reference evidence="6 7" key="1">
    <citation type="submission" date="2019-09" db="EMBL/GenBank/DDBJ databases">
        <title>Bird 10,000 Genomes (B10K) Project - Family phase.</title>
        <authorList>
            <person name="Zhang G."/>
        </authorList>
    </citation>
    <scope>NUCLEOTIDE SEQUENCE [LARGE SCALE GENOMIC DNA]</scope>
    <source>
        <strain evidence="6">B10K-DU-011-20</strain>
        <tissue evidence="6">Muscle</tissue>
    </source>
</reference>
<feature type="domain" description="Ig-like" evidence="5">
    <location>
        <begin position="139"/>
        <end position="236"/>
    </location>
</feature>
<dbReference type="CDD" id="cd05716">
    <property type="entry name" value="IgV_pIgR_like"/>
    <property type="match status" value="2"/>
</dbReference>
<gene>
    <name evidence="6" type="primary">Pigr_1</name>
    <name evidence="6" type="ORF">CORCON_R15263</name>
</gene>
<evidence type="ECO:0000259" key="5">
    <source>
        <dbReference type="PROSITE" id="PS50835"/>
    </source>
</evidence>
<dbReference type="PANTHER" id="PTHR16423">
    <property type="entry name" value="TREM-LIKE TRANSCRIPT PROTEIN"/>
    <property type="match status" value="1"/>
</dbReference>
<dbReference type="Proteomes" id="UP000526942">
    <property type="component" value="Unassembled WGS sequence"/>
</dbReference>
<dbReference type="Pfam" id="PF07686">
    <property type="entry name" value="V-set"/>
    <property type="match status" value="2"/>
</dbReference>
<dbReference type="GO" id="GO:0038023">
    <property type="term" value="F:signaling receptor activity"/>
    <property type="evidence" value="ECO:0007669"/>
    <property type="project" value="TreeGrafter"/>
</dbReference>
<name>A0A7L0F0S7_CORCN</name>
<feature type="non-terminal residue" evidence="6">
    <location>
        <position position="374"/>
    </location>
</feature>
<dbReference type="SMART" id="SM00409">
    <property type="entry name" value="IG"/>
    <property type="match status" value="2"/>
</dbReference>
<keyword evidence="3" id="KW-0393">Immunoglobulin domain</keyword>
<evidence type="ECO:0000256" key="3">
    <source>
        <dbReference type="ARBA" id="ARBA00023319"/>
    </source>
</evidence>
<dbReference type="PANTHER" id="PTHR16423:SF6">
    <property type="entry name" value="TRIGGERING RECEPTOR EXPRESSED ON MYELOID CELLS 2-RELATED"/>
    <property type="match status" value="1"/>
</dbReference>
<keyword evidence="4" id="KW-0812">Transmembrane</keyword>
<comment type="caution">
    <text evidence="6">The sequence shown here is derived from an EMBL/GenBank/DDBJ whole genome shotgun (WGS) entry which is preliminary data.</text>
</comment>